<dbReference type="InterPro" id="IPR013922">
    <property type="entry name" value="Cyclin_PHO80-like"/>
</dbReference>
<reference evidence="1 2" key="1">
    <citation type="submission" date="2020-02" db="EMBL/GenBank/DDBJ databases">
        <title>Draft genome sequence of Haematococcus lacustris strain NIES-144.</title>
        <authorList>
            <person name="Morimoto D."/>
            <person name="Nakagawa S."/>
            <person name="Yoshida T."/>
            <person name="Sawayama S."/>
        </authorList>
    </citation>
    <scope>NUCLEOTIDE SEQUENCE [LARGE SCALE GENOMIC DNA]</scope>
    <source>
        <strain evidence="1 2">NIES-144</strain>
    </source>
</reference>
<dbReference type="Proteomes" id="UP000485058">
    <property type="component" value="Unassembled WGS sequence"/>
</dbReference>
<gene>
    <name evidence="1" type="ORF">HaLaN_07399</name>
</gene>
<protein>
    <submittedName>
        <fullName evidence="1">Cyclin</fullName>
    </submittedName>
</protein>
<sequence>MELDCLISGEHDWQEEQAARANESCELLVLLNAVEKAERVDRLADNEDIDMATRLTPFHGAQPPAISLYDYLTRIARHAKMSPACFVVALMLIDEACTRCLKGGSIQQAGSAATFSPTAAS</sequence>
<accession>A0A699YQG2</accession>
<feature type="non-terminal residue" evidence="1">
    <location>
        <position position="121"/>
    </location>
</feature>
<dbReference type="Pfam" id="PF08613">
    <property type="entry name" value="Cyclin"/>
    <property type="match status" value="1"/>
</dbReference>
<comment type="caution">
    <text evidence="1">The sequence shown here is derived from an EMBL/GenBank/DDBJ whole genome shotgun (WGS) entry which is preliminary data.</text>
</comment>
<evidence type="ECO:0000313" key="1">
    <source>
        <dbReference type="EMBL" id="GFH11831.1"/>
    </source>
</evidence>
<keyword evidence="2" id="KW-1185">Reference proteome</keyword>
<dbReference type="AlphaFoldDB" id="A0A699YQG2"/>
<dbReference type="PANTHER" id="PTHR15615">
    <property type="match status" value="1"/>
</dbReference>
<dbReference type="Gene3D" id="1.10.472.10">
    <property type="entry name" value="Cyclin-like"/>
    <property type="match status" value="1"/>
</dbReference>
<feature type="non-terminal residue" evidence="1">
    <location>
        <position position="1"/>
    </location>
</feature>
<evidence type="ECO:0000313" key="2">
    <source>
        <dbReference type="Proteomes" id="UP000485058"/>
    </source>
</evidence>
<proteinExistence type="predicted"/>
<dbReference type="PANTHER" id="PTHR15615:SF108">
    <property type="entry name" value="PROTEIN CNPPD1"/>
    <property type="match status" value="1"/>
</dbReference>
<organism evidence="1 2">
    <name type="scientific">Haematococcus lacustris</name>
    <name type="common">Green alga</name>
    <name type="synonym">Haematococcus pluvialis</name>
    <dbReference type="NCBI Taxonomy" id="44745"/>
    <lineage>
        <taxon>Eukaryota</taxon>
        <taxon>Viridiplantae</taxon>
        <taxon>Chlorophyta</taxon>
        <taxon>core chlorophytes</taxon>
        <taxon>Chlorophyceae</taxon>
        <taxon>CS clade</taxon>
        <taxon>Chlamydomonadales</taxon>
        <taxon>Haematococcaceae</taxon>
        <taxon>Haematococcus</taxon>
    </lineage>
</organism>
<dbReference type="GO" id="GO:0019901">
    <property type="term" value="F:protein kinase binding"/>
    <property type="evidence" value="ECO:0007669"/>
    <property type="project" value="InterPro"/>
</dbReference>
<name>A0A699YQG2_HAELA</name>
<dbReference type="EMBL" id="BLLF01000440">
    <property type="protein sequence ID" value="GFH11831.1"/>
    <property type="molecule type" value="Genomic_DNA"/>
</dbReference>